<keyword evidence="3" id="KW-0863">Zinc-finger</keyword>
<evidence type="ECO:0000313" key="11">
    <source>
        <dbReference type="EMBL" id="KNE68739.1"/>
    </source>
</evidence>
<evidence type="ECO:0000256" key="6">
    <source>
        <dbReference type="ARBA" id="ARBA00023242"/>
    </source>
</evidence>
<evidence type="ECO:0000313" key="12">
    <source>
        <dbReference type="Proteomes" id="UP000054350"/>
    </source>
</evidence>
<evidence type="ECO:0000256" key="2">
    <source>
        <dbReference type="ARBA" id="ARBA00022723"/>
    </source>
</evidence>
<keyword evidence="5" id="KW-0694">RNA-binding</keyword>
<protein>
    <recommendedName>
        <fullName evidence="10">Matrin-type domain-containing protein</fullName>
    </recommendedName>
</protein>
<dbReference type="PANTHER" id="PTHR31148:SF1">
    <property type="entry name" value="U1 SMALL NUCLEAR RIBONUCLEOPROTEIN C"/>
    <property type="match status" value="1"/>
</dbReference>
<dbReference type="SUPFAM" id="SSF57667">
    <property type="entry name" value="beta-beta-alpha zinc fingers"/>
    <property type="match status" value="1"/>
</dbReference>
<dbReference type="FunFam" id="3.30.160.60:FF:000059">
    <property type="entry name" value="U1 small nuclear ribonucleoprotein C"/>
    <property type="match status" value="1"/>
</dbReference>
<reference evidence="12" key="2">
    <citation type="submission" date="2009-11" db="EMBL/GenBank/DDBJ databases">
        <title>The Genome Sequence of Allomyces macrogynus strain ATCC 38327.</title>
        <authorList>
            <consortium name="The Broad Institute Genome Sequencing Platform"/>
            <person name="Russ C."/>
            <person name="Cuomo C."/>
            <person name="Shea T."/>
            <person name="Young S.K."/>
            <person name="Zeng Q."/>
            <person name="Koehrsen M."/>
            <person name="Haas B."/>
            <person name="Borodovsky M."/>
            <person name="Guigo R."/>
            <person name="Alvarado L."/>
            <person name="Berlin A."/>
            <person name="Borenstein D."/>
            <person name="Chen Z."/>
            <person name="Engels R."/>
            <person name="Freedman E."/>
            <person name="Gellesch M."/>
            <person name="Goldberg J."/>
            <person name="Griggs A."/>
            <person name="Gujja S."/>
            <person name="Heiman D."/>
            <person name="Hepburn T."/>
            <person name="Howarth C."/>
            <person name="Jen D."/>
            <person name="Larson L."/>
            <person name="Lewis B."/>
            <person name="Mehta T."/>
            <person name="Park D."/>
            <person name="Pearson M."/>
            <person name="Roberts A."/>
            <person name="Saif S."/>
            <person name="Shenoy N."/>
            <person name="Sisk P."/>
            <person name="Stolte C."/>
            <person name="Sykes S."/>
            <person name="Walk T."/>
            <person name="White J."/>
            <person name="Yandava C."/>
            <person name="Burger G."/>
            <person name="Gray M.W."/>
            <person name="Holland P.W.H."/>
            <person name="King N."/>
            <person name="Lang F.B.F."/>
            <person name="Roger A.J."/>
            <person name="Ruiz-Trillo I."/>
            <person name="Lander E."/>
            <person name="Nusbaum C."/>
        </authorList>
    </citation>
    <scope>NUCLEOTIDE SEQUENCE [LARGE SCALE GENOMIC DNA]</scope>
    <source>
        <strain evidence="12">ATCC 38327</strain>
    </source>
</reference>
<keyword evidence="6" id="KW-0539">Nucleus</keyword>
<evidence type="ECO:0000256" key="4">
    <source>
        <dbReference type="ARBA" id="ARBA00022833"/>
    </source>
</evidence>
<gene>
    <name evidence="11" type="ORF">AMAG_13380</name>
</gene>
<evidence type="ECO:0000256" key="1">
    <source>
        <dbReference type="ARBA" id="ARBA00004123"/>
    </source>
</evidence>
<organism evidence="11 12">
    <name type="scientific">Allomyces macrogynus (strain ATCC 38327)</name>
    <name type="common">Allomyces javanicus var. macrogynus</name>
    <dbReference type="NCBI Taxonomy" id="578462"/>
    <lineage>
        <taxon>Eukaryota</taxon>
        <taxon>Fungi</taxon>
        <taxon>Fungi incertae sedis</taxon>
        <taxon>Blastocladiomycota</taxon>
        <taxon>Blastocladiomycetes</taxon>
        <taxon>Blastocladiales</taxon>
        <taxon>Blastocladiaceae</taxon>
        <taxon>Allomyces</taxon>
    </lineage>
</organism>
<dbReference type="OrthoDB" id="76567at2759"/>
<name>A0A0L0T2D1_ALLM3</name>
<dbReference type="InterPro" id="IPR013085">
    <property type="entry name" value="U1-CZ_Znf_C2H2"/>
</dbReference>
<dbReference type="InterPro" id="IPR036236">
    <property type="entry name" value="Znf_C2H2_sf"/>
</dbReference>
<evidence type="ECO:0000256" key="8">
    <source>
        <dbReference type="ARBA" id="ARBA00046357"/>
    </source>
</evidence>
<feature type="domain" description="Matrin-type" evidence="10">
    <location>
        <begin position="4"/>
        <end position="36"/>
    </location>
</feature>
<evidence type="ECO:0000259" key="10">
    <source>
        <dbReference type="PROSITE" id="PS50171"/>
    </source>
</evidence>
<keyword evidence="7" id="KW-0687">Ribonucleoprotein</keyword>
<dbReference type="GO" id="GO:0008270">
    <property type="term" value="F:zinc ion binding"/>
    <property type="evidence" value="ECO:0007669"/>
    <property type="project" value="UniProtKB-KW"/>
</dbReference>
<evidence type="ECO:0000256" key="7">
    <source>
        <dbReference type="ARBA" id="ARBA00023274"/>
    </source>
</evidence>
<evidence type="ECO:0000256" key="5">
    <source>
        <dbReference type="ARBA" id="ARBA00022884"/>
    </source>
</evidence>
<dbReference type="VEuPathDB" id="FungiDB:AMAG_13380"/>
<dbReference type="STRING" id="578462.A0A0L0T2D1"/>
<dbReference type="Pfam" id="PF06220">
    <property type="entry name" value="zf-U1"/>
    <property type="match status" value="1"/>
</dbReference>
<comment type="subcellular location">
    <subcellularLocation>
        <location evidence="1">Nucleus</location>
    </subcellularLocation>
</comment>
<keyword evidence="4" id="KW-0862">Zinc</keyword>
<dbReference type="InterPro" id="IPR017340">
    <property type="entry name" value="U1_snRNP-C"/>
</dbReference>
<proteinExistence type="predicted"/>
<feature type="compositionally biased region" description="Low complexity" evidence="9">
    <location>
        <begin position="118"/>
        <end position="129"/>
    </location>
</feature>
<dbReference type="Gene3D" id="3.30.160.60">
    <property type="entry name" value="Classic Zinc Finger"/>
    <property type="match status" value="1"/>
</dbReference>
<dbReference type="GO" id="GO:0005685">
    <property type="term" value="C:U1 snRNP"/>
    <property type="evidence" value="ECO:0007669"/>
    <property type="project" value="InterPro"/>
</dbReference>
<evidence type="ECO:0000256" key="3">
    <source>
        <dbReference type="ARBA" id="ARBA00022771"/>
    </source>
</evidence>
<dbReference type="eggNOG" id="KOG3454">
    <property type="taxonomic scope" value="Eukaryota"/>
</dbReference>
<evidence type="ECO:0000256" key="9">
    <source>
        <dbReference type="SAM" id="MobiDB-lite"/>
    </source>
</evidence>
<dbReference type="EMBL" id="GG745358">
    <property type="protein sequence ID" value="KNE68739.1"/>
    <property type="molecule type" value="Genomic_DNA"/>
</dbReference>
<keyword evidence="12" id="KW-1185">Reference proteome</keyword>
<dbReference type="GO" id="GO:0030627">
    <property type="term" value="F:pre-mRNA 5'-splice site binding"/>
    <property type="evidence" value="ECO:0007669"/>
    <property type="project" value="InterPro"/>
</dbReference>
<dbReference type="PROSITE" id="PS50171">
    <property type="entry name" value="ZF_MATRIN"/>
    <property type="match status" value="1"/>
</dbReference>
<sequence>MPKYYCDYCDIYLTHDSPSVRRSHNMGWKHIVHVKEYYSELCHDQAQSVIDQIAAAHTRPHGIPPMGGPPRPNGSATTPRPARRRVPAPRSSAPWPTPSRSITSRSARPAAPAPPPSAVRSAWSASRDAVPPAGYAAAAAGDAVPAAGDAAIAWEQSPRWSRRWATQALPRR</sequence>
<dbReference type="PANTHER" id="PTHR31148">
    <property type="entry name" value="U1 SMALL NUCLEAR RIBONUCLEOPROTEIN C"/>
    <property type="match status" value="1"/>
</dbReference>
<feature type="compositionally biased region" description="Low complexity" evidence="9">
    <location>
        <begin position="88"/>
        <end position="110"/>
    </location>
</feature>
<feature type="compositionally biased region" description="Pro residues" evidence="9">
    <location>
        <begin position="62"/>
        <end position="72"/>
    </location>
</feature>
<dbReference type="AlphaFoldDB" id="A0A0L0T2D1"/>
<keyword evidence="2" id="KW-0479">Metal-binding</keyword>
<reference evidence="11 12" key="1">
    <citation type="submission" date="2009-11" db="EMBL/GenBank/DDBJ databases">
        <title>Annotation of Allomyces macrogynus ATCC 38327.</title>
        <authorList>
            <consortium name="The Broad Institute Genome Sequencing Platform"/>
            <person name="Russ C."/>
            <person name="Cuomo C."/>
            <person name="Burger G."/>
            <person name="Gray M.W."/>
            <person name="Holland P.W.H."/>
            <person name="King N."/>
            <person name="Lang F.B.F."/>
            <person name="Roger A.J."/>
            <person name="Ruiz-Trillo I."/>
            <person name="Young S.K."/>
            <person name="Zeng Q."/>
            <person name="Gargeya S."/>
            <person name="Fitzgerald M."/>
            <person name="Haas B."/>
            <person name="Abouelleil A."/>
            <person name="Alvarado L."/>
            <person name="Arachchi H.M."/>
            <person name="Berlin A."/>
            <person name="Chapman S.B."/>
            <person name="Gearin G."/>
            <person name="Goldberg J."/>
            <person name="Griggs A."/>
            <person name="Gujja S."/>
            <person name="Hansen M."/>
            <person name="Heiman D."/>
            <person name="Howarth C."/>
            <person name="Larimer J."/>
            <person name="Lui A."/>
            <person name="MacDonald P.J.P."/>
            <person name="McCowen C."/>
            <person name="Montmayeur A."/>
            <person name="Murphy C."/>
            <person name="Neiman D."/>
            <person name="Pearson M."/>
            <person name="Priest M."/>
            <person name="Roberts A."/>
            <person name="Saif S."/>
            <person name="Shea T."/>
            <person name="Sisk P."/>
            <person name="Stolte C."/>
            <person name="Sykes S."/>
            <person name="Wortman J."/>
            <person name="Nusbaum C."/>
            <person name="Birren B."/>
        </authorList>
    </citation>
    <scope>NUCLEOTIDE SEQUENCE [LARGE SCALE GENOMIC DNA]</scope>
    <source>
        <strain evidence="11 12">ATCC 38327</strain>
    </source>
</reference>
<dbReference type="InterPro" id="IPR000690">
    <property type="entry name" value="Matrin/U1-C_Znf_C2H2"/>
</dbReference>
<dbReference type="SMART" id="SM00451">
    <property type="entry name" value="ZnF_U1"/>
    <property type="match status" value="1"/>
</dbReference>
<dbReference type="Proteomes" id="UP000054350">
    <property type="component" value="Unassembled WGS sequence"/>
</dbReference>
<comment type="subunit">
    <text evidence="8">Component of the U1 snRNP. The U1 snRNP is composed of the U1 snRNA and the 7 core Sm proteins SNRPB, SNRPD1, SNRPD2, SNRPD3, SNRPE, SNRPF and SNRPG that assemble in a heptameric protein ring on the Sm site of the small nuclear RNA to form the core snRNP, and at least 3 U1 snRNP-specific proteins SNRNP70/U1-70K, SNRPA/U1-A and SNRPC/U1-C. SNRPC/U1-C interacts with U1 snRNA and the 5' splice-site region of the pre-mRNA. Interacts (via N-terminus) with TIA1 (via C-terminus); thereby promoting spliceosomal U1 snRNP recruitment to 5' splice sites.</text>
</comment>
<dbReference type="GO" id="GO:0000395">
    <property type="term" value="P:mRNA 5'-splice site recognition"/>
    <property type="evidence" value="ECO:0007669"/>
    <property type="project" value="InterPro"/>
</dbReference>
<feature type="region of interest" description="Disordered" evidence="9">
    <location>
        <begin position="58"/>
        <end position="129"/>
    </location>
</feature>
<dbReference type="InterPro" id="IPR003604">
    <property type="entry name" value="Matrin/U1-like-C_Znf_C2H2"/>
</dbReference>
<accession>A0A0L0T2D1</accession>